<dbReference type="EMBL" id="CADCVP010000216">
    <property type="protein sequence ID" value="CAA9503405.1"/>
    <property type="molecule type" value="Genomic_DNA"/>
</dbReference>
<reference evidence="2" key="1">
    <citation type="submission" date="2020-02" db="EMBL/GenBank/DDBJ databases">
        <authorList>
            <person name="Meier V. D."/>
        </authorList>
    </citation>
    <scope>NUCLEOTIDE SEQUENCE</scope>
    <source>
        <strain evidence="2">AVDCRST_MAG69</strain>
    </source>
</reference>
<gene>
    <name evidence="2" type="ORF">AVDCRST_MAG69-2037</name>
</gene>
<feature type="compositionally biased region" description="Basic residues" evidence="1">
    <location>
        <begin position="84"/>
        <end position="99"/>
    </location>
</feature>
<protein>
    <submittedName>
        <fullName evidence="2">Uncharacterized protein</fullName>
    </submittedName>
</protein>
<organism evidence="2">
    <name type="scientific">uncultured Solirubrobacteraceae bacterium</name>
    <dbReference type="NCBI Taxonomy" id="1162706"/>
    <lineage>
        <taxon>Bacteria</taxon>
        <taxon>Bacillati</taxon>
        <taxon>Actinomycetota</taxon>
        <taxon>Thermoleophilia</taxon>
        <taxon>Solirubrobacterales</taxon>
        <taxon>Solirubrobacteraceae</taxon>
        <taxon>environmental samples</taxon>
    </lineage>
</organism>
<feature type="compositionally biased region" description="Basic residues" evidence="1">
    <location>
        <begin position="141"/>
        <end position="158"/>
    </location>
</feature>
<dbReference type="AlphaFoldDB" id="A0A6J4SRL6"/>
<evidence type="ECO:0000313" key="2">
    <source>
        <dbReference type="EMBL" id="CAA9503405.1"/>
    </source>
</evidence>
<evidence type="ECO:0000256" key="1">
    <source>
        <dbReference type="SAM" id="MobiDB-lite"/>
    </source>
</evidence>
<feature type="non-terminal residue" evidence="2">
    <location>
        <position position="1"/>
    </location>
</feature>
<sequence>EPPRSPRHLARRGMRLLHRRPRSVACAGVRVARSGARRGRRQRSRGPRPRPGRRGGDGAGPRAGAPRCAHDARRRGGIGSPGGLRRRGRVRPRTRLRARPRPDADHAAPARRRRPSGLPRVDSSPSAAGREAGDRTGAGRRALRAGRRHAARPRRRRARRALVPVPTRRGAALRRLPRAGAPARHAALRRHAELRAGPHPPRRDRAGGCRAGRDRDRLHARAAALHPGDQPPCRLGGGGAPCL</sequence>
<feature type="non-terminal residue" evidence="2">
    <location>
        <position position="243"/>
    </location>
</feature>
<feature type="compositionally biased region" description="Basic residues" evidence="1">
    <location>
        <begin position="1"/>
        <end position="22"/>
    </location>
</feature>
<feature type="compositionally biased region" description="Low complexity" evidence="1">
    <location>
        <begin position="23"/>
        <end position="34"/>
    </location>
</feature>
<feature type="region of interest" description="Disordered" evidence="1">
    <location>
        <begin position="1"/>
        <end position="158"/>
    </location>
</feature>
<accession>A0A6J4SRL6</accession>
<feature type="region of interest" description="Disordered" evidence="1">
    <location>
        <begin position="191"/>
        <end position="243"/>
    </location>
</feature>
<name>A0A6J4SRL6_9ACTN</name>
<feature type="compositionally biased region" description="Basic and acidic residues" evidence="1">
    <location>
        <begin position="191"/>
        <end position="219"/>
    </location>
</feature>
<proteinExistence type="predicted"/>
<feature type="compositionally biased region" description="Basic residues" evidence="1">
    <location>
        <begin position="35"/>
        <end position="53"/>
    </location>
</feature>